<dbReference type="Pfam" id="PF04738">
    <property type="entry name" value="Lant_dehydr_N"/>
    <property type="match status" value="1"/>
</dbReference>
<evidence type="ECO:0000313" key="2">
    <source>
        <dbReference type="EMBL" id="QHZ51356.1"/>
    </source>
</evidence>
<feature type="domain" description="Lantibiotic dehydratase N-terminal" evidence="1">
    <location>
        <begin position="12"/>
        <end position="463"/>
    </location>
</feature>
<evidence type="ECO:0000259" key="1">
    <source>
        <dbReference type="Pfam" id="PF04738"/>
    </source>
</evidence>
<sequence>MLYCRVLLNENSLDILNDLIFKLESINHPTVKKVTELLRSVDKCKSEYSYTSIIGRKQMIDIMRSLLLEIFAILNYNPVIPNPLIYEDTSYQINTMLRSSDWNNTLRHLSILQPLISLFSINFPFVQTLKHFFIEKYGETGVCNDILALLDEYRFFFQENLQSTDEVNDEVFNPFQLEVIQKAESIKRELLNIIFEKIDTTIEEEVCLKDKDFLHIIDDIPSAIKNWSYSYSFFLQPYNIQNSEEPEFVINKMAAGYGQYVSRFIDLCDIPEGIKYTDMIREVYNRILYEGHEFAEISGVFGFNGNIHSPMAPYEIIYPGMVPNSNFEESLKIEDLSIHYLAEEDKLIFKTKKNDATIHPLYLGFLTWYLLPPIYRLLFFMVPSNYMSLPIAKLYFFQQEKAKKQVVVKIPRIKINNLVITRKQWWIPSKELPYRHLPYGDLERCMVYENWRKSQGLPREVFIKILNLLTKKELTSENKGNEDEIALKNDALRKPQYIDFNSIFFIRAFEKYCDLTKGLNSYLIVEEFLPDEESLVIQGETDFSKHL</sequence>
<accession>A0A6C0QSZ7</accession>
<proteinExistence type="predicted"/>
<gene>
    <name evidence="2" type="ORF">ERICV_02210</name>
</gene>
<organism evidence="2 3">
    <name type="scientific">Paenibacillus larvae subsp. larvae</name>
    <dbReference type="NCBI Taxonomy" id="147375"/>
    <lineage>
        <taxon>Bacteria</taxon>
        <taxon>Bacillati</taxon>
        <taxon>Bacillota</taxon>
        <taxon>Bacilli</taxon>
        <taxon>Bacillales</taxon>
        <taxon>Paenibacillaceae</taxon>
        <taxon>Paenibacillus</taxon>
    </lineage>
</organism>
<dbReference type="InterPro" id="IPR006827">
    <property type="entry name" value="Lant_deHydtase_N"/>
</dbReference>
<dbReference type="EMBL" id="CP019717">
    <property type="protein sequence ID" value="QHZ51356.1"/>
    <property type="molecule type" value="Genomic_DNA"/>
</dbReference>
<evidence type="ECO:0000313" key="3">
    <source>
        <dbReference type="Proteomes" id="UP000464330"/>
    </source>
</evidence>
<dbReference type="RefSeq" id="WP_023485373.1">
    <property type="nucleotide sequence ID" value="NZ_CP019651.1"/>
</dbReference>
<name>A0A6C0QSZ7_9BACL</name>
<dbReference type="Proteomes" id="UP000464330">
    <property type="component" value="Chromosome"/>
</dbReference>
<protein>
    <recommendedName>
        <fullName evidence="1">Lantibiotic dehydratase N-terminal domain-containing protein</fullName>
    </recommendedName>
</protein>
<reference evidence="2 3" key="1">
    <citation type="journal article" date="2020" name="Int. J. Med. Microbiol.">
        <title>Discovery of Paenibacillus larvae ERIC V: Phenotypic and genomic comparison to genotypes ERIC I-IV reveal different inventories of virulence factors which correlate with epidemiological prevalences of American Foulbrood.</title>
        <authorList>
            <person name="Beims H."/>
            <person name="Bunk B."/>
            <person name="Erler S."/>
            <person name="Mohr K.I."/>
            <person name="Sproer C."/>
            <person name="Pradella S."/>
            <person name="Gunther G."/>
            <person name="Rohde M."/>
            <person name="von der Ohe W."/>
            <person name="Steinert M."/>
        </authorList>
    </citation>
    <scope>NUCLEOTIDE SEQUENCE [LARGE SCALE GENOMIC DNA]</scope>
    <source>
        <strain evidence="2">Eric_V</strain>
    </source>
</reference>
<dbReference type="AlphaFoldDB" id="A0A6C0QSZ7"/>